<accession>A0ABQ9Y6G6</accession>
<evidence type="ECO:0000313" key="3">
    <source>
        <dbReference type="EMBL" id="KAK2959357.1"/>
    </source>
</evidence>
<comment type="caution">
    <text evidence="3">The sequence shown here is derived from an EMBL/GenBank/DDBJ whole genome shotgun (WGS) entry which is preliminary data.</text>
</comment>
<keyword evidence="2" id="KW-0472">Membrane</keyword>
<evidence type="ECO:0000313" key="4">
    <source>
        <dbReference type="Proteomes" id="UP001281761"/>
    </source>
</evidence>
<feature type="transmembrane region" description="Helical" evidence="2">
    <location>
        <begin position="533"/>
        <end position="555"/>
    </location>
</feature>
<name>A0ABQ9Y6G6_9EUKA</name>
<keyword evidence="2" id="KW-1133">Transmembrane helix</keyword>
<sequence length="647" mass="72723">MHTSVRNALLTISPSFSQAQALSCPTPDFKEQSLRHFVLFGHGSLHEHETLGFYSHFNVSATKYRSTRNRFHFVNLSCDEQAQTTQNVDDLTAFLLRSPLTQSVPTQFQHSSSLLTALSVNALWKFDADTTTQFSEMKELQSIPADQYSTHYKTLRASVQEWIAQPDSFLLVSSSFDGEVVEFFPITSSATLRNVFPFLNEASEVLSPLDPRTFSRRKGSDKLFLSQLKPTLRTLDSEAKTTIEDPLQRWIWNRLFTPGSSLTFDVWEWLKVSDKKAVVAYVPTIQSASDTFGSLPFPNSEQAETSSSTSDHLACVRNTVRLSHSRQKGLLPSHYSPSLTRRVFILSALHSRFMTLPLSVDSLMTPLLSEDSFSTLPFVTYDQATPESLSSHFNPVPPTLATPIPRSPPSTSLLPFSFVFHPKTNATWTDWNTFSLNWPTCVNYHALSIDYETQKSFTISEWAKEKAIQHPVVTMEQTLEDNGTASALSPSPSLLFTFYVSFFDAITNKQIKPHTPTQDTNTKVRHWLDEHKAFVIGLGIVFLVVLLGGMSVAMLTMEDQTINPSINKLNREYRKNGGWDAGSIELDDDTIYNILQQVNDEMISKRKTKPSRPPPPQSSTDFAADLPVPTTTPPKGSTRKSKKKKNE</sequence>
<protein>
    <submittedName>
        <fullName evidence="3">Uncharacterized protein</fullName>
    </submittedName>
</protein>
<dbReference type="EMBL" id="JARBJD010000030">
    <property type="protein sequence ID" value="KAK2959357.1"/>
    <property type="molecule type" value="Genomic_DNA"/>
</dbReference>
<keyword evidence="2" id="KW-0812">Transmembrane</keyword>
<keyword evidence="4" id="KW-1185">Reference proteome</keyword>
<proteinExistence type="predicted"/>
<organism evidence="3 4">
    <name type="scientific">Blattamonas nauphoetae</name>
    <dbReference type="NCBI Taxonomy" id="2049346"/>
    <lineage>
        <taxon>Eukaryota</taxon>
        <taxon>Metamonada</taxon>
        <taxon>Preaxostyla</taxon>
        <taxon>Oxymonadida</taxon>
        <taxon>Blattamonas</taxon>
    </lineage>
</organism>
<evidence type="ECO:0000256" key="1">
    <source>
        <dbReference type="SAM" id="MobiDB-lite"/>
    </source>
</evidence>
<evidence type="ECO:0000256" key="2">
    <source>
        <dbReference type="SAM" id="Phobius"/>
    </source>
</evidence>
<gene>
    <name evidence="3" type="ORF">BLNAU_5666</name>
</gene>
<feature type="region of interest" description="Disordered" evidence="1">
    <location>
        <begin position="603"/>
        <end position="647"/>
    </location>
</feature>
<feature type="compositionally biased region" description="Basic residues" evidence="1">
    <location>
        <begin position="637"/>
        <end position="647"/>
    </location>
</feature>
<reference evidence="3 4" key="1">
    <citation type="journal article" date="2022" name="bioRxiv">
        <title>Genomics of Preaxostyla Flagellates Illuminates Evolutionary Transitions and the Path Towards Mitochondrial Loss.</title>
        <authorList>
            <person name="Novak L.V.F."/>
            <person name="Treitli S.C."/>
            <person name="Pyrih J."/>
            <person name="Halakuc P."/>
            <person name="Pipaliya S.V."/>
            <person name="Vacek V."/>
            <person name="Brzon O."/>
            <person name="Soukal P."/>
            <person name="Eme L."/>
            <person name="Dacks J.B."/>
            <person name="Karnkowska A."/>
            <person name="Elias M."/>
            <person name="Hampl V."/>
        </authorList>
    </citation>
    <scope>NUCLEOTIDE SEQUENCE [LARGE SCALE GENOMIC DNA]</scope>
    <source>
        <strain evidence="3">NAU3</strain>
        <tissue evidence="3">Gut</tissue>
    </source>
</reference>
<dbReference type="Proteomes" id="UP001281761">
    <property type="component" value="Unassembled WGS sequence"/>
</dbReference>